<evidence type="ECO:0000313" key="2">
    <source>
        <dbReference type="Proteomes" id="UP000254925"/>
    </source>
</evidence>
<name>A0A370H602_9HYPH</name>
<accession>A0A370H602</accession>
<evidence type="ECO:0000313" key="1">
    <source>
        <dbReference type="EMBL" id="RDI51511.1"/>
    </source>
</evidence>
<organism evidence="1 2">
    <name type="scientific">Microvirga subterranea</name>
    <dbReference type="NCBI Taxonomy" id="186651"/>
    <lineage>
        <taxon>Bacteria</taxon>
        <taxon>Pseudomonadati</taxon>
        <taxon>Pseudomonadota</taxon>
        <taxon>Alphaproteobacteria</taxon>
        <taxon>Hyphomicrobiales</taxon>
        <taxon>Methylobacteriaceae</taxon>
        <taxon>Microvirga</taxon>
    </lineage>
</organism>
<reference evidence="1 2" key="1">
    <citation type="submission" date="2018-07" db="EMBL/GenBank/DDBJ databases">
        <title>Genomic Encyclopedia of Type Strains, Phase IV (KMG-IV): sequencing the most valuable type-strain genomes for metagenomic binning, comparative biology and taxonomic classification.</title>
        <authorList>
            <person name="Goeker M."/>
        </authorList>
    </citation>
    <scope>NUCLEOTIDE SEQUENCE [LARGE SCALE GENOMIC DNA]</scope>
    <source>
        <strain evidence="1 2">DSM 14364</strain>
    </source>
</reference>
<gene>
    <name evidence="1" type="ORF">DES45_11742</name>
</gene>
<dbReference type="RefSeq" id="WP_114773097.1">
    <property type="nucleotide sequence ID" value="NZ_QQBB01000017.1"/>
</dbReference>
<dbReference type="AlphaFoldDB" id="A0A370H602"/>
<keyword evidence="2" id="KW-1185">Reference proteome</keyword>
<dbReference type="InterPro" id="IPR029058">
    <property type="entry name" value="AB_hydrolase_fold"/>
</dbReference>
<dbReference type="EMBL" id="QQBB01000017">
    <property type="protein sequence ID" value="RDI51511.1"/>
    <property type="molecule type" value="Genomic_DNA"/>
</dbReference>
<sequence>MDLALAPLPQEQTGKKDRGRQIYDLGHTTVFASKSDPRFSYCLYVPPTLGQGGSPNLVAVMHGTGRAFTSYRDAFAGFGRWNNCIILCPLFPVGVLGDGNRDGFKYMQEASIRYDEVLLSIVEEVGERYDLDVSRFGLFGYSGGGHFTHRFLMFHPDRLWAASIGAPGSVTLLDPSRDWWVGMRDVKERFGIEIDPAAMARVPVQMIVGAADIETWEITHREGGRHWMLGANDAGRTRPERLDSLRRSFEAHGINVRFDLIPNVPHDGNQVVEHVESFLAEVLRDRRANEQSIAEG</sequence>
<proteinExistence type="predicted"/>
<protein>
    <recommendedName>
        <fullName evidence="3">Esterase/PHB depolymerase</fullName>
    </recommendedName>
</protein>
<dbReference type="Proteomes" id="UP000254925">
    <property type="component" value="Unassembled WGS sequence"/>
</dbReference>
<dbReference type="OrthoDB" id="332706at2"/>
<evidence type="ECO:0008006" key="3">
    <source>
        <dbReference type="Google" id="ProtNLM"/>
    </source>
</evidence>
<dbReference type="SUPFAM" id="SSF53474">
    <property type="entry name" value="alpha/beta-Hydrolases"/>
    <property type="match status" value="1"/>
</dbReference>
<dbReference type="Gene3D" id="3.40.50.1820">
    <property type="entry name" value="alpha/beta hydrolase"/>
    <property type="match status" value="1"/>
</dbReference>
<comment type="caution">
    <text evidence="1">The sequence shown here is derived from an EMBL/GenBank/DDBJ whole genome shotgun (WGS) entry which is preliminary data.</text>
</comment>